<evidence type="ECO:0000256" key="2">
    <source>
        <dbReference type="ARBA" id="ARBA00022777"/>
    </source>
</evidence>
<comment type="caution">
    <text evidence="4">The sequence shown here is derived from an EMBL/GenBank/DDBJ whole genome shotgun (WGS) entry which is preliminary data.</text>
</comment>
<dbReference type="Pfam" id="PF00294">
    <property type="entry name" value="PfkB"/>
    <property type="match status" value="1"/>
</dbReference>
<organism evidence="4 5">
    <name type="scientific">Anaeroselena agilis</name>
    <dbReference type="NCBI Taxonomy" id="3063788"/>
    <lineage>
        <taxon>Bacteria</taxon>
        <taxon>Bacillati</taxon>
        <taxon>Bacillota</taxon>
        <taxon>Negativicutes</taxon>
        <taxon>Acetonemataceae</taxon>
        <taxon>Anaeroselena</taxon>
    </lineage>
</organism>
<dbReference type="PANTHER" id="PTHR46969">
    <property type="entry name" value="BIFUNCTIONAL PROTEIN HLDE"/>
    <property type="match status" value="1"/>
</dbReference>
<keyword evidence="2 4" id="KW-0418">Kinase</keyword>
<keyword evidence="5" id="KW-1185">Reference proteome</keyword>
<gene>
    <name evidence="4" type="primary">rfaE1</name>
    <name evidence="4" type="ORF">Q4T40_21550</name>
</gene>
<dbReference type="CDD" id="cd01172">
    <property type="entry name" value="RfaE_like"/>
    <property type="match status" value="1"/>
</dbReference>
<dbReference type="SUPFAM" id="SSF53613">
    <property type="entry name" value="Ribokinase-like"/>
    <property type="match status" value="1"/>
</dbReference>
<dbReference type="InterPro" id="IPR011913">
    <property type="entry name" value="RfaE_dom_I"/>
</dbReference>
<dbReference type="InterPro" id="IPR029056">
    <property type="entry name" value="Ribokinase-like"/>
</dbReference>
<reference evidence="4 5" key="1">
    <citation type="submission" date="2023-07" db="EMBL/GenBank/DDBJ databases">
        <title>The novel representative of Negativicutes class, Anaeroselena agilis gen. nov. sp. nov.</title>
        <authorList>
            <person name="Prokofeva M.I."/>
            <person name="Elcheninov A.G."/>
            <person name="Klyukina A."/>
            <person name="Kublanov I.V."/>
            <person name="Frolov E.N."/>
            <person name="Podosokorskaya O.A."/>
        </authorList>
    </citation>
    <scope>NUCLEOTIDE SEQUENCE [LARGE SCALE GENOMIC DNA]</scope>
    <source>
        <strain evidence="4 5">4137-cl</strain>
    </source>
</reference>
<dbReference type="PANTHER" id="PTHR46969:SF1">
    <property type="entry name" value="BIFUNCTIONAL PROTEIN HLDE"/>
    <property type="match status" value="1"/>
</dbReference>
<dbReference type="InterPro" id="IPR011611">
    <property type="entry name" value="PfkB_dom"/>
</dbReference>
<dbReference type="Proteomes" id="UP001254848">
    <property type="component" value="Unassembled WGS sequence"/>
</dbReference>
<dbReference type="InterPro" id="IPR002173">
    <property type="entry name" value="Carboh/pur_kinase_PfkB_CS"/>
</dbReference>
<evidence type="ECO:0000259" key="3">
    <source>
        <dbReference type="Pfam" id="PF00294"/>
    </source>
</evidence>
<keyword evidence="1" id="KW-0808">Transferase</keyword>
<sequence length="340" mass="35551">MFNDSGKIFDLLDNGVGDIAVLVVGDVMLDRYYFGEVKRISPEAPVPVTRVTHEHATLGGAGNVANNLSRLGCKVLLAGLAGEDEARGRLNGLLADAGIDGTGLLTDGRPTTTKLRVLGGHQQMLRLDFEDSRPVGGKAETGLKSFISQTVGAGRVQAVIVSDYAKGLCTQRLCQHIVRECAAAGIPLIVDPKGLNWRKYAGAPYITPNLKELGEAAGTDPANDDRAVKALADKVRKRYNIANVIVTRSEKGLSVLSNQPAVHISTTAREVFDVSGAGDTVAAVLGAALAAGIELIDAAHLANLAAGIVVGKLGTYAVTRDELLDAAGREGGQQRKEAGK</sequence>
<dbReference type="PROSITE" id="PS00583">
    <property type="entry name" value="PFKB_KINASES_1"/>
    <property type="match status" value="1"/>
</dbReference>
<dbReference type="NCBIfam" id="TIGR02198">
    <property type="entry name" value="rfaE_dom_I"/>
    <property type="match status" value="1"/>
</dbReference>
<proteinExistence type="predicted"/>
<dbReference type="GO" id="GO:0016301">
    <property type="term" value="F:kinase activity"/>
    <property type="evidence" value="ECO:0007669"/>
    <property type="project" value="UniProtKB-KW"/>
</dbReference>
<feature type="domain" description="Carbohydrate kinase PfkB" evidence="3">
    <location>
        <begin position="21"/>
        <end position="317"/>
    </location>
</feature>
<dbReference type="EMBL" id="JAUOZS010000001">
    <property type="protein sequence ID" value="MDT8903824.1"/>
    <property type="molecule type" value="Genomic_DNA"/>
</dbReference>
<name>A0ABU3P458_9FIRM</name>
<accession>A0ABU3P458</accession>
<dbReference type="RefSeq" id="WP_413782268.1">
    <property type="nucleotide sequence ID" value="NZ_JAUOZS010000001.1"/>
</dbReference>
<evidence type="ECO:0000256" key="1">
    <source>
        <dbReference type="ARBA" id="ARBA00022679"/>
    </source>
</evidence>
<protein>
    <submittedName>
        <fullName evidence="4">D-glycero-beta-D-manno-heptose-7-phosphate kinase</fullName>
    </submittedName>
</protein>
<evidence type="ECO:0000313" key="5">
    <source>
        <dbReference type="Proteomes" id="UP001254848"/>
    </source>
</evidence>
<dbReference type="Gene3D" id="3.40.1190.20">
    <property type="match status" value="1"/>
</dbReference>
<evidence type="ECO:0000313" key="4">
    <source>
        <dbReference type="EMBL" id="MDT8903824.1"/>
    </source>
</evidence>